<keyword evidence="1" id="KW-0812">Transmembrane</keyword>
<dbReference type="NCBIfam" id="NF037970">
    <property type="entry name" value="vanZ_1"/>
    <property type="match status" value="1"/>
</dbReference>
<organism evidence="2 3">
    <name type="scientific">Ginsengibacter hankyongi</name>
    <dbReference type="NCBI Taxonomy" id="2607284"/>
    <lineage>
        <taxon>Bacteria</taxon>
        <taxon>Pseudomonadati</taxon>
        <taxon>Bacteroidota</taxon>
        <taxon>Chitinophagia</taxon>
        <taxon>Chitinophagales</taxon>
        <taxon>Chitinophagaceae</taxon>
        <taxon>Ginsengibacter</taxon>
    </lineage>
</organism>
<evidence type="ECO:0000313" key="3">
    <source>
        <dbReference type="Proteomes" id="UP000326903"/>
    </source>
</evidence>
<name>A0A5J5ILD3_9BACT</name>
<dbReference type="Proteomes" id="UP000326903">
    <property type="component" value="Unassembled WGS sequence"/>
</dbReference>
<gene>
    <name evidence="2" type="ORF">FW778_07680</name>
</gene>
<keyword evidence="1" id="KW-0472">Membrane</keyword>
<feature type="transmembrane region" description="Helical" evidence="1">
    <location>
        <begin position="117"/>
        <end position="134"/>
    </location>
</feature>
<reference evidence="2 3" key="1">
    <citation type="submission" date="2019-09" db="EMBL/GenBank/DDBJ databases">
        <title>Draft genome sequence of Ginsengibacter sp. BR5-29.</title>
        <authorList>
            <person name="Im W.-T."/>
        </authorList>
    </citation>
    <scope>NUCLEOTIDE SEQUENCE [LARGE SCALE GENOMIC DNA]</scope>
    <source>
        <strain evidence="2 3">BR5-29</strain>
    </source>
</reference>
<proteinExistence type="predicted"/>
<comment type="caution">
    <text evidence="2">The sequence shown here is derived from an EMBL/GenBank/DDBJ whole genome shotgun (WGS) entry which is preliminary data.</text>
</comment>
<dbReference type="AlphaFoldDB" id="A0A5J5ILD3"/>
<sequence>MLKLTRKLWLNMTLQKISIKKFLPGIAWFFVVLVLTCMPGKDVPQIGWLDGIYFDKWVHAGMFGGLTFLFCWPFYKSDFSAQKRLHYFIKIALAASMWGLAIEFIQKYFVISRDFDLLDWAADSFGVLLAFLLCKKWFVKSSHKNA</sequence>
<keyword evidence="1" id="KW-1133">Transmembrane helix</keyword>
<feature type="transmembrane region" description="Helical" evidence="1">
    <location>
        <begin position="21"/>
        <end position="41"/>
    </location>
</feature>
<feature type="transmembrane region" description="Helical" evidence="1">
    <location>
        <begin position="57"/>
        <end position="75"/>
    </location>
</feature>
<evidence type="ECO:0000313" key="2">
    <source>
        <dbReference type="EMBL" id="KAA9041886.1"/>
    </source>
</evidence>
<accession>A0A5J5ILD3</accession>
<evidence type="ECO:0000256" key="1">
    <source>
        <dbReference type="SAM" id="Phobius"/>
    </source>
</evidence>
<evidence type="ECO:0008006" key="4">
    <source>
        <dbReference type="Google" id="ProtNLM"/>
    </source>
</evidence>
<dbReference type="PANTHER" id="PTHR28008">
    <property type="entry name" value="DOMAIN PROTEIN, PUTATIVE (AFU_ORTHOLOGUE AFUA_3G10980)-RELATED"/>
    <property type="match status" value="1"/>
</dbReference>
<dbReference type="PANTHER" id="PTHR28008:SF1">
    <property type="entry name" value="DOMAIN PROTEIN, PUTATIVE (AFU_ORTHOLOGUE AFUA_3G10980)-RELATED"/>
    <property type="match status" value="1"/>
</dbReference>
<protein>
    <recommendedName>
        <fullName evidence="4">VanZ like family protein</fullName>
    </recommendedName>
</protein>
<keyword evidence="3" id="KW-1185">Reference proteome</keyword>
<dbReference type="EMBL" id="VYQF01000001">
    <property type="protein sequence ID" value="KAA9041886.1"/>
    <property type="molecule type" value="Genomic_DNA"/>
</dbReference>
<feature type="transmembrane region" description="Helical" evidence="1">
    <location>
        <begin position="87"/>
        <end position="105"/>
    </location>
</feature>
<dbReference type="RefSeq" id="WP_150414015.1">
    <property type="nucleotide sequence ID" value="NZ_VYQF01000001.1"/>
</dbReference>